<protein>
    <submittedName>
        <fullName evidence="5">Rootletin</fullName>
    </submittedName>
</protein>
<dbReference type="Proteomes" id="UP000735302">
    <property type="component" value="Unassembled WGS sequence"/>
</dbReference>
<evidence type="ECO:0000259" key="4">
    <source>
        <dbReference type="Pfam" id="PF15035"/>
    </source>
</evidence>
<evidence type="ECO:0000256" key="1">
    <source>
        <dbReference type="ARBA" id="ARBA00023054"/>
    </source>
</evidence>
<evidence type="ECO:0000313" key="5">
    <source>
        <dbReference type="EMBL" id="GFO34493.1"/>
    </source>
</evidence>
<dbReference type="InterPro" id="IPR055167">
    <property type="entry name" value="Rootletin-like_CC"/>
</dbReference>
<sequence>MADTSAKEKSEQEATEKKGSNEPMSDEEERYLLSDQWYQPKEFEQDIDGNGDGSGKSEDTRTPEDGGDDRAVRRTSREEVIQSMRRPTIPQGFVHQRVKQASIGIFFPESVPQSRKRGTPHYPVILLLNLSVTSLSLLLSPPIHHYEQLEHSLKADSGLDTTTGTADSMSTKTLMQQNIELRRKLEEEHAGYKRKLQAYQDGQHRQAQLVQKLQAKLLQYKKKCQELEDSMHTKDIEISRVYSSKTSAENKYRSVESDAIMDLESALVQLEEERQKCSGLEHVNAMLRDQLDQATTTNQQLTADIHRLTQDWQAAREVLEAREADWREEEKSFNEYCNSEHSRLLSLWRAVVSFRRQFSEMKVATERDLAGVKVEVQKASRSMHSACLNLGAQVRSDDSQTQIALERERSEKNSVEAQLREKAREVSELSDKISELTMVNVRMKATLEEKERAMVALQKTVGQPEKELPETDTARQVREETEALHSALRNIAEAVINDADQATMDEGEKGEASEPRRSKSPSYRAPSISPNRSRSPYARLRSPNRSPSPRARSRSPAFADATFSAVQAALNKRQLQVSDLRAKLSASRDSGDSLKEALRDGNNEKKRLELVIMNLKEDLETARREKDDSSRDRERIKNALNVTGTEKSQLERVRHELNAQIEVMREENERLKACNGDLQRVRDNLEDEKEDITKDKDRQVKENERCQRVIEQLEVKMSAIREELVATKEALNKALLDKEVLDGQNKEVGDALSKSELQKAEIEVEINQLKTEEAALKDALLKMQALNEGLGQDKIELNRIILQLEAEKAALSGEKSALEQEKSGIREELVRVEQEKMDLDTEKHGLNHTLELSELTRQQLEDEIVSLTRDKQEVIAQLNQTALERVSKEKESLTNEKGELVVQVSVTLSLTNEKGELVVQVSVTLSLTSEKGELVVQVSVTLRLTSEKGELVVQVSVTLRLTSEKGELVVQVSVTLSLTSEKGELVVQVSVTLSLTNEKGELIAQVSVTLSLTNKNGELIAQVSVTLSFTNKNRELIAQVTACERENRQQSEMISAYAADKDGLESALYEAQQTVRELEVKRAQLEGENQELIVKKENLQSEIVRLEQEKATDFERFEYAKESLNQRLQQLDRDSQLALSQEKQAHEEDVERLSQERDTQRAEFDNERETLVHQHGLEKEELTGAAEKQKEDLLAELATLQRDRDDALLIAENDKQQDAGGGARTRDRMVPADLGGSLATLLPTPSFTQVPDSKRDIDGRLATAQTALMVQEETIRRKERERKALSDKVAALERSVASLESEKRQLQEKVAKLKQCESKLEEDKKQLRVSLDDAENRCTKVELSRRALDGELQRTKLAMNDRETENQVLQERVESLSKQIVDLETRSQSLQLTIDRLNTNLAKTEEEGHQSKDKVQALNLSLSDSNAVINELEETIAKLQRGLTASENDRRILQERMDTTRQALTEAKKQNHTLMERLQAIQGDMANTEVRCSEVEGQLRQSNSLLEQRKESEDELAQRLQKVCADKQALQERVASLSRTLGNIETEKREIERSTMRLEKDKSALRKTLDKVEREKLQTEEIAHKTLYDRDNVDRTLSRLEEDNLMLQRTLQDLQAQLAEAEQTHAQRLIDLTTRHRAETEMETERLRSAQQQAERLLEARELAHRQKVKGLEEQNSLLKDQIGQELRKRQQYISQSARAGEDIRDLRSVLDHSLSNVIRDPNLDPILLDQESKRLDESLGYSRTGLSTPRRSARSPGRNISPGRGGILGYGTSTPQYRSQRSPILRRKIKN</sequence>
<dbReference type="PANTHER" id="PTHR23159">
    <property type="entry name" value="CENTROSOMAL PROTEIN 2"/>
    <property type="match status" value="1"/>
</dbReference>
<feature type="coiled-coil region" evidence="2">
    <location>
        <begin position="175"/>
        <end position="311"/>
    </location>
</feature>
<dbReference type="Gene3D" id="1.10.287.1490">
    <property type="match status" value="1"/>
</dbReference>
<feature type="compositionally biased region" description="Basic and acidic residues" evidence="3">
    <location>
        <begin position="55"/>
        <end position="79"/>
    </location>
</feature>
<dbReference type="PANTHER" id="PTHR23159:SF31">
    <property type="entry name" value="CENTROSOME-ASSOCIATED PROTEIN CEP250 ISOFORM X1"/>
    <property type="match status" value="1"/>
</dbReference>
<organism evidence="5 6">
    <name type="scientific">Plakobranchus ocellatus</name>
    <dbReference type="NCBI Taxonomy" id="259542"/>
    <lineage>
        <taxon>Eukaryota</taxon>
        <taxon>Metazoa</taxon>
        <taxon>Spiralia</taxon>
        <taxon>Lophotrochozoa</taxon>
        <taxon>Mollusca</taxon>
        <taxon>Gastropoda</taxon>
        <taxon>Heterobranchia</taxon>
        <taxon>Euthyneura</taxon>
        <taxon>Panpulmonata</taxon>
        <taxon>Sacoglossa</taxon>
        <taxon>Placobranchoidea</taxon>
        <taxon>Plakobranchidae</taxon>
        <taxon>Plakobranchus</taxon>
    </lineage>
</organism>
<dbReference type="SUPFAM" id="SSF57997">
    <property type="entry name" value="Tropomyosin"/>
    <property type="match status" value="1"/>
</dbReference>
<feature type="region of interest" description="Disordered" evidence="3">
    <location>
        <begin position="1740"/>
        <end position="1792"/>
    </location>
</feature>
<accession>A0AAV4CRG9</accession>
<name>A0AAV4CRG9_9GAST</name>
<evidence type="ECO:0000313" key="6">
    <source>
        <dbReference type="Proteomes" id="UP000735302"/>
    </source>
</evidence>
<evidence type="ECO:0000256" key="3">
    <source>
        <dbReference type="SAM" id="MobiDB-lite"/>
    </source>
</evidence>
<evidence type="ECO:0000256" key="2">
    <source>
        <dbReference type="SAM" id="Coils"/>
    </source>
</evidence>
<feature type="compositionally biased region" description="Basic and acidic residues" evidence="3">
    <location>
        <begin position="1"/>
        <end position="20"/>
    </location>
</feature>
<feature type="compositionally biased region" description="Polar residues" evidence="3">
    <location>
        <begin position="1772"/>
        <end position="1783"/>
    </location>
</feature>
<dbReference type="Pfam" id="PF15035">
    <property type="entry name" value="Rootletin"/>
    <property type="match status" value="1"/>
</dbReference>
<comment type="caution">
    <text evidence="5">The sequence shown here is derived from an EMBL/GenBank/DDBJ whole genome shotgun (WGS) entry which is preliminary data.</text>
</comment>
<feature type="region of interest" description="Disordered" evidence="3">
    <location>
        <begin position="458"/>
        <end position="481"/>
    </location>
</feature>
<dbReference type="EMBL" id="BLXT01006904">
    <property type="protein sequence ID" value="GFO34493.1"/>
    <property type="molecule type" value="Genomic_DNA"/>
</dbReference>
<keyword evidence="6" id="KW-1185">Reference proteome</keyword>
<proteinExistence type="predicted"/>
<feature type="domain" description="Rootletin-like coiled-coil" evidence="4">
    <location>
        <begin position="193"/>
        <end position="379"/>
    </location>
</feature>
<feature type="region of interest" description="Disordered" evidence="3">
    <location>
        <begin position="496"/>
        <end position="557"/>
    </location>
</feature>
<feature type="compositionally biased region" description="Basic and acidic residues" evidence="3">
    <location>
        <begin position="464"/>
        <end position="481"/>
    </location>
</feature>
<dbReference type="GO" id="GO:0005814">
    <property type="term" value="C:centriole"/>
    <property type="evidence" value="ECO:0007669"/>
    <property type="project" value="TreeGrafter"/>
</dbReference>
<feature type="compositionally biased region" description="Low complexity" evidence="3">
    <location>
        <begin position="538"/>
        <end position="557"/>
    </location>
</feature>
<feature type="compositionally biased region" description="Basic and acidic residues" evidence="3">
    <location>
        <begin position="506"/>
        <end position="517"/>
    </location>
</feature>
<feature type="region of interest" description="Disordered" evidence="3">
    <location>
        <begin position="1"/>
        <end position="79"/>
    </location>
</feature>
<gene>
    <name evidence="5" type="ORF">PoB_006099800</name>
</gene>
<feature type="compositionally biased region" description="Basic and acidic residues" evidence="3">
    <location>
        <begin position="1143"/>
        <end position="1184"/>
    </location>
</feature>
<reference evidence="5 6" key="1">
    <citation type="journal article" date="2021" name="Elife">
        <title>Chloroplast acquisition without the gene transfer in kleptoplastic sea slugs, Plakobranchus ocellatus.</title>
        <authorList>
            <person name="Maeda T."/>
            <person name="Takahashi S."/>
            <person name="Yoshida T."/>
            <person name="Shimamura S."/>
            <person name="Takaki Y."/>
            <person name="Nagai Y."/>
            <person name="Toyoda A."/>
            <person name="Suzuki Y."/>
            <person name="Arimoto A."/>
            <person name="Ishii H."/>
            <person name="Satoh N."/>
            <person name="Nishiyama T."/>
            <person name="Hasebe M."/>
            <person name="Maruyama T."/>
            <person name="Minagawa J."/>
            <person name="Obokata J."/>
            <person name="Shigenobu S."/>
        </authorList>
    </citation>
    <scope>NUCLEOTIDE SEQUENCE [LARGE SCALE GENOMIC DNA]</scope>
</reference>
<feature type="region of interest" description="Disordered" evidence="3">
    <location>
        <begin position="1135"/>
        <end position="1184"/>
    </location>
</feature>
<feature type="coiled-coil region" evidence="2">
    <location>
        <begin position="1261"/>
        <end position="1689"/>
    </location>
</feature>
<keyword evidence="1 2" id="KW-0175">Coiled coil</keyword>
<feature type="coiled-coil region" evidence="2">
    <location>
        <begin position="598"/>
        <end position="903"/>
    </location>
</feature>
<dbReference type="GO" id="GO:0005813">
    <property type="term" value="C:centrosome"/>
    <property type="evidence" value="ECO:0007669"/>
    <property type="project" value="TreeGrafter"/>
</dbReference>